<dbReference type="PROSITE" id="PS50111">
    <property type="entry name" value="CHEMOTAXIS_TRANSDUC_2"/>
    <property type="match status" value="1"/>
</dbReference>
<feature type="domain" description="Methyl-accepting transducer" evidence="4">
    <location>
        <begin position="251"/>
        <end position="522"/>
    </location>
</feature>
<dbReference type="Pfam" id="PF00015">
    <property type="entry name" value="MCPsignal"/>
    <property type="match status" value="1"/>
</dbReference>
<keyword evidence="6" id="KW-1185">Reference proteome</keyword>
<evidence type="ECO:0000259" key="4">
    <source>
        <dbReference type="PROSITE" id="PS50111"/>
    </source>
</evidence>
<keyword evidence="3" id="KW-1133">Transmembrane helix</keyword>
<dbReference type="KEGG" id="dbc:MFMK1_003444"/>
<dbReference type="SMART" id="SM00283">
    <property type="entry name" value="MA"/>
    <property type="match status" value="1"/>
</dbReference>
<feature type="transmembrane region" description="Helical" evidence="3">
    <location>
        <begin position="160"/>
        <end position="178"/>
    </location>
</feature>
<accession>A0AAU0UT88</accession>
<dbReference type="SUPFAM" id="SSF58104">
    <property type="entry name" value="Methyl-accepting chemotaxis protein (MCP) signaling domain"/>
    <property type="match status" value="1"/>
</dbReference>
<dbReference type="AlphaFoldDB" id="A0AAU0UT88"/>
<dbReference type="GO" id="GO:0007165">
    <property type="term" value="P:signal transduction"/>
    <property type="evidence" value="ECO:0007669"/>
    <property type="project" value="UniProtKB-KW"/>
</dbReference>
<keyword evidence="1 2" id="KW-0807">Transducer</keyword>
<proteinExistence type="predicted"/>
<sequence>MSKVNKRQSRKVSSKIVDIAQQCASLFGRFDKNDEVMSHIRDVFDNQLGNFEYLVLVDETGLALVHTNRLREGVLFNDEVGLKAAQTKETLVQVYHRNTGETLLDAAEPIIVNGNRAATVRVGLIIGQSSVLPKIVAAVITPVILPSILVYLMGNTDGELIWWPISATALGMLGIWWLNNLISRTLKEIKLSSEALAIGDLTRASRPTSRDRLGAVAYEMNKVRLGLDKLVRELAKMSSQVYMAGQDQLRATEQVSKASEQIAETMNQVASGAQAQSDDMHGAVSISQEITATMENMAINSRQTVELGEDILKAVQQGTETIQKSIEQMSQINQAVSVSGEIISELEVNSQQIGNISNAITDIANQTNLLALNAAIEAARAGENGRGFAVVAEEVRKLAEESSKSANEIMEIIKHTQTKTKEAVVAMDDGEKQVTLGTEVIKKAGEVIDVIKGTVGQAAKQINANSKLAEELNNGTQQLMGKITDALTVSQNTASSTQSIASLLEEQAAMGEEINSNAAELFNTTTEMDKIVKRFKVEKK</sequence>
<evidence type="ECO:0000313" key="5">
    <source>
        <dbReference type="EMBL" id="WRO23581.1"/>
    </source>
</evidence>
<dbReference type="PANTHER" id="PTHR32089:SF112">
    <property type="entry name" value="LYSOZYME-LIKE PROTEIN-RELATED"/>
    <property type="match status" value="1"/>
</dbReference>
<evidence type="ECO:0000256" key="2">
    <source>
        <dbReference type="PROSITE-ProRule" id="PRU00284"/>
    </source>
</evidence>
<dbReference type="Gene3D" id="1.10.287.950">
    <property type="entry name" value="Methyl-accepting chemotaxis protein"/>
    <property type="match status" value="1"/>
</dbReference>
<dbReference type="RefSeq" id="WP_366922961.1">
    <property type="nucleotide sequence ID" value="NZ_CP121694.1"/>
</dbReference>
<dbReference type="PANTHER" id="PTHR32089">
    <property type="entry name" value="METHYL-ACCEPTING CHEMOTAXIS PROTEIN MCPB"/>
    <property type="match status" value="1"/>
</dbReference>
<dbReference type="SUPFAM" id="SSF103190">
    <property type="entry name" value="Sensory domain-like"/>
    <property type="match status" value="1"/>
</dbReference>
<keyword evidence="3" id="KW-0812">Transmembrane</keyword>
<evidence type="ECO:0000313" key="6">
    <source>
        <dbReference type="Proteomes" id="UP001329915"/>
    </source>
</evidence>
<dbReference type="EMBL" id="CP121694">
    <property type="protein sequence ID" value="WRO23581.1"/>
    <property type="molecule type" value="Genomic_DNA"/>
</dbReference>
<dbReference type="GO" id="GO:0016020">
    <property type="term" value="C:membrane"/>
    <property type="evidence" value="ECO:0007669"/>
    <property type="project" value="InterPro"/>
</dbReference>
<evidence type="ECO:0000256" key="3">
    <source>
        <dbReference type="SAM" id="Phobius"/>
    </source>
</evidence>
<reference evidence="5 6" key="1">
    <citation type="submission" date="2023-04" db="EMBL/GenBank/DDBJ databases">
        <authorList>
            <person name="Hsu D."/>
        </authorList>
    </citation>
    <scope>NUCLEOTIDE SEQUENCE [LARGE SCALE GENOMIC DNA]</scope>
    <source>
        <strain evidence="5 6">MK1</strain>
    </source>
</reference>
<organism evidence="5 6">
    <name type="scientific">Metallumcola ferriviriculae</name>
    <dbReference type="NCBI Taxonomy" id="3039180"/>
    <lineage>
        <taxon>Bacteria</taxon>
        <taxon>Bacillati</taxon>
        <taxon>Bacillota</taxon>
        <taxon>Clostridia</taxon>
        <taxon>Neomoorellales</taxon>
        <taxon>Desulfitibacteraceae</taxon>
        <taxon>Metallumcola</taxon>
    </lineage>
</organism>
<dbReference type="InterPro" id="IPR004089">
    <property type="entry name" value="MCPsignal_dom"/>
</dbReference>
<name>A0AAU0UT88_9FIRM</name>
<dbReference type="CDD" id="cd11386">
    <property type="entry name" value="MCP_signal"/>
    <property type="match status" value="1"/>
</dbReference>
<evidence type="ECO:0000256" key="1">
    <source>
        <dbReference type="ARBA" id="ARBA00023224"/>
    </source>
</evidence>
<dbReference type="Gene3D" id="6.10.340.10">
    <property type="match status" value="1"/>
</dbReference>
<dbReference type="Proteomes" id="UP001329915">
    <property type="component" value="Chromosome"/>
</dbReference>
<keyword evidence="3" id="KW-0472">Membrane</keyword>
<protein>
    <submittedName>
        <fullName evidence="5">Methyl-accepting chemotaxis protein</fullName>
    </submittedName>
</protein>
<gene>
    <name evidence="5" type="ORF">MFMK1_003444</name>
</gene>
<dbReference type="InterPro" id="IPR029151">
    <property type="entry name" value="Sensor-like_sf"/>
</dbReference>